<dbReference type="HOGENOM" id="CLU_083061_1_0_1"/>
<evidence type="ECO:0000313" key="1">
    <source>
        <dbReference type="EMBL" id="EGO27844.1"/>
    </source>
</evidence>
<reference evidence="1" key="1">
    <citation type="submission" date="2011-04" db="EMBL/GenBank/DDBJ databases">
        <title>Evolution of plant cell wall degrading machinery underlies the functional diversity of forest fungi.</title>
        <authorList>
            <consortium name="US DOE Joint Genome Institute (JGI-PGF)"/>
            <person name="Eastwood D.C."/>
            <person name="Floudas D."/>
            <person name="Binder M."/>
            <person name="Majcherczyk A."/>
            <person name="Schneider P."/>
            <person name="Aerts A."/>
            <person name="Asiegbu F.O."/>
            <person name="Baker S.E."/>
            <person name="Barry K."/>
            <person name="Bendiksby M."/>
            <person name="Blumentritt M."/>
            <person name="Coutinho P.M."/>
            <person name="Cullen D."/>
            <person name="Cullen D."/>
            <person name="Gathman A."/>
            <person name="Goodell B."/>
            <person name="Henrissat B."/>
            <person name="Ihrmark K."/>
            <person name="Kauserud H."/>
            <person name="Kohler A."/>
            <person name="LaButti K."/>
            <person name="Lapidus A."/>
            <person name="Lavin J.L."/>
            <person name="Lee Y.-H."/>
            <person name="Lindquist E."/>
            <person name="Lilly W."/>
            <person name="Lucas S."/>
            <person name="Morin E."/>
            <person name="Murat C."/>
            <person name="Oguiza J.A."/>
            <person name="Park J."/>
            <person name="Pisabarro A.G."/>
            <person name="Riley R."/>
            <person name="Rosling A."/>
            <person name="Salamov A."/>
            <person name="Schmidt O."/>
            <person name="Schmutz J."/>
            <person name="Skrede I."/>
            <person name="Stenlid J."/>
            <person name="Wiebenga A."/>
            <person name="Xie X."/>
            <person name="Kues U."/>
            <person name="Hibbett D.S."/>
            <person name="Hoffmeister D."/>
            <person name="Hogberg N."/>
            <person name="Martin F."/>
            <person name="Grigoriev I.V."/>
            <person name="Watkinson S.C."/>
        </authorList>
    </citation>
    <scope>NUCLEOTIDE SEQUENCE</scope>
    <source>
        <strain evidence="1">S7.9</strain>
    </source>
</reference>
<name>F8NM56_SERL9</name>
<feature type="non-terminal residue" evidence="1">
    <location>
        <position position="113"/>
    </location>
</feature>
<dbReference type="RefSeq" id="XP_007315935.1">
    <property type="nucleotide sequence ID" value="XM_007315873.1"/>
</dbReference>
<dbReference type="KEGG" id="sla:SERLADRAFT_338535"/>
<feature type="non-terminal residue" evidence="1">
    <location>
        <position position="1"/>
    </location>
</feature>
<gene>
    <name evidence="1" type="ORF">SERLADRAFT_338535</name>
</gene>
<dbReference type="EMBL" id="GL945431">
    <property type="protein sequence ID" value="EGO27844.1"/>
    <property type="molecule type" value="Genomic_DNA"/>
</dbReference>
<dbReference type="GeneID" id="18808870"/>
<proteinExistence type="predicted"/>
<protein>
    <recommendedName>
        <fullName evidence="2">BRCT domain-containing protein</fullName>
    </recommendedName>
</protein>
<dbReference type="Proteomes" id="UP000008064">
    <property type="component" value="Unassembled WGS sequence"/>
</dbReference>
<accession>F8NM56</accession>
<dbReference type="OrthoDB" id="427711at2759"/>
<sequence length="113" mass="12691">ILAPLIKDGNKPSSSAITKQLLKTLPDESNPITNSDIYERSDHVVSAATGHQRSEMRSSHRQEYFEYRTKKLAEQKSLKADNQVLCDVRVYIDGFLQDTTDIELKRVISLAGG</sequence>
<dbReference type="AlphaFoldDB" id="F8NM56"/>
<organism>
    <name type="scientific">Serpula lacrymans var. lacrymans (strain S7.9)</name>
    <name type="common">Dry rot fungus</name>
    <dbReference type="NCBI Taxonomy" id="578457"/>
    <lineage>
        <taxon>Eukaryota</taxon>
        <taxon>Fungi</taxon>
        <taxon>Dikarya</taxon>
        <taxon>Basidiomycota</taxon>
        <taxon>Agaricomycotina</taxon>
        <taxon>Agaricomycetes</taxon>
        <taxon>Agaricomycetidae</taxon>
        <taxon>Boletales</taxon>
        <taxon>Coniophorineae</taxon>
        <taxon>Serpulaceae</taxon>
        <taxon>Serpula</taxon>
    </lineage>
</organism>
<evidence type="ECO:0008006" key="2">
    <source>
        <dbReference type="Google" id="ProtNLM"/>
    </source>
</evidence>